<dbReference type="AlphaFoldDB" id="A0A381X2U7"/>
<protein>
    <recommendedName>
        <fullName evidence="1">Cyclomaltodextrinase N-terminal domain-containing protein</fullName>
    </recommendedName>
</protein>
<dbReference type="InterPro" id="IPR014756">
    <property type="entry name" value="Ig_E-set"/>
</dbReference>
<dbReference type="InterPro" id="IPR013783">
    <property type="entry name" value="Ig-like_fold"/>
</dbReference>
<name>A0A381X2U7_9ZZZZ</name>
<organism evidence="2">
    <name type="scientific">marine metagenome</name>
    <dbReference type="NCBI Taxonomy" id="408172"/>
    <lineage>
        <taxon>unclassified sequences</taxon>
        <taxon>metagenomes</taxon>
        <taxon>ecological metagenomes</taxon>
    </lineage>
</organism>
<feature type="non-terminal residue" evidence="2">
    <location>
        <position position="158"/>
    </location>
</feature>
<reference evidence="2" key="1">
    <citation type="submission" date="2018-05" db="EMBL/GenBank/DDBJ databases">
        <authorList>
            <person name="Lanie J.A."/>
            <person name="Ng W.-L."/>
            <person name="Kazmierczak K.M."/>
            <person name="Andrzejewski T.M."/>
            <person name="Davidsen T.M."/>
            <person name="Wayne K.J."/>
            <person name="Tettelin H."/>
            <person name="Glass J.I."/>
            <person name="Rusch D."/>
            <person name="Podicherti R."/>
            <person name="Tsui H.-C.T."/>
            <person name="Winkler M.E."/>
        </authorList>
    </citation>
    <scope>NUCLEOTIDE SEQUENCE</scope>
</reference>
<feature type="non-terminal residue" evidence="2">
    <location>
        <position position="1"/>
    </location>
</feature>
<dbReference type="EMBL" id="UINC01013723">
    <property type="protein sequence ID" value="SVA59084.1"/>
    <property type="molecule type" value="Genomic_DNA"/>
</dbReference>
<evidence type="ECO:0000259" key="1">
    <source>
        <dbReference type="Pfam" id="PF09087"/>
    </source>
</evidence>
<dbReference type="Gene3D" id="3.20.20.80">
    <property type="entry name" value="Glycosidases"/>
    <property type="match status" value="1"/>
</dbReference>
<proteinExistence type="predicted"/>
<dbReference type="InterPro" id="IPR015171">
    <property type="entry name" value="Cyc-maltodext_N"/>
</dbReference>
<sequence length="158" mass="18170">MSFSNFIPHTVLKLLITIVCLLSRSVAYDIRHLEPPFWWVGMVESKLQLMVHGENISDLQPEIDHEGIEIDEIHRSENKNYIFIDLSLTKVKPGSFDIIFKHSGKIEAKYQYDLFERKSGSMERHGFDPSDVIYLITPDRFANGDPSNDTVLSLKESS</sequence>
<feature type="domain" description="Cyclomaltodextrinase N-terminal" evidence="1">
    <location>
        <begin position="33"/>
        <end position="118"/>
    </location>
</feature>
<evidence type="ECO:0000313" key="2">
    <source>
        <dbReference type="EMBL" id="SVA59084.1"/>
    </source>
</evidence>
<dbReference type="Gene3D" id="2.60.40.10">
    <property type="entry name" value="Immunoglobulins"/>
    <property type="match status" value="1"/>
</dbReference>
<dbReference type="SUPFAM" id="SSF81296">
    <property type="entry name" value="E set domains"/>
    <property type="match status" value="1"/>
</dbReference>
<gene>
    <name evidence="2" type="ORF">METZ01_LOCUS111938</name>
</gene>
<dbReference type="Pfam" id="PF09087">
    <property type="entry name" value="Cyc-maltodext_N"/>
    <property type="match status" value="1"/>
</dbReference>
<accession>A0A381X2U7</accession>